<dbReference type="PROSITE" id="PS51257">
    <property type="entry name" value="PROKAR_LIPOPROTEIN"/>
    <property type="match status" value="1"/>
</dbReference>
<evidence type="ECO:0000313" key="4">
    <source>
        <dbReference type="Proteomes" id="UP000237222"/>
    </source>
</evidence>
<dbReference type="Pfam" id="PF13590">
    <property type="entry name" value="DUF4136"/>
    <property type="match status" value="1"/>
</dbReference>
<sequence>MKLFALFAPILLIALSGCSSTDVVTDYNPRADFSRYERYTIADSSGADKVVSPFIIENVKESLQRQLRAGLYKQADTPANADFLVRYYIAEAAETIDRSPRLGLGLGSFGGNFGVSTSVGVPLGKDKINRNIQIIIDLLNPADKKLTWRGSLVIELDDRDPKVNANTIERAVTEIWSQFPPA</sequence>
<feature type="chain" id="PRO_5015602733" description="DUF4136 domain-containing protein" evidence="1">
    <location>
        <begin position="22"/>
        <end position="182"/>
    </location>
</feature>
<evidence type="ECO:0000256" key="1">
    <source>
        <dbReference type="SAM" id="SignalP"/>
    </source>
</evidence>
<dbReference type="AlphaFoldDB" id="A0A2S4HJC6"/>
<proteinExistence type="predicted"/>
<dbReference type="OrthoDB" id="6226987at2"/>
<feature type="domain" description="DUF4136" evidence="2">
    <location>
        <begin position="23"/>
        <end position="181"/>
    </location>
</feature>
<organism evidence="3 4">
    <name type="scientific">Zhongshania marina</name>
    <dbReference type="NCBI Taxonomy" id="2304603"/>
    <lineage>
        <taxon>Bacteria</taxon>
        <taxon>Pseudomonadati</taxon>
        <taxon>Pseudomonadota</taxon>
        <taxon>Gammaproteobacteria</taxon>
        <taxon>Cellvibrionales</taxon>
        <taxon>Spongiibacteraceae</taxon>
        <taxon>Zhongshania</taxon>
    </lineage>
</organism>
<dbReference type="InterPro" id="IPR025411">
    <property type="entry name" value="DUF4136"/>
</dbReference>
<reference evidence="3" key="1">
    <citation type="submission" date="2018-01" db="EMBL/GenBank/DDBJ databases">
        <authorList>
            <person name="Yu X.-D."/>
        </authorList>
    </citation>
    <scope>NUCLEOTIDE SEQUENCE</scope>
    <source>
        <strain evidence="3">ZX-21</strain>
    </source>
</reference>
<dbReference type="RefSeq" id="WP_103682856.1">
    <property type="nucleotide sequence ID" value="NZ_PQGG01000007.1"/>
</dbReference>
<evidence type="ECO:0000313" key="3">
    <source>
        <dbReference type="EMBL" id="POP54095.1"/>
    </source>
</evidence>
<accession>A0A2S4HJC6</accession>
<gene>
    <name evidence="3" type="ORF">C0068_02170</name>
</gene>
<dbReference type="Proteomes" id="UP000237222">
    <property type="component" value="Unassembled WGS sequence"/>
</dbReference>
<dbReference type="EMBL" id="PQGG01000007">
    <property type="protein sequence ID" value="POP54095.1"/>
    <property type="molecule type" value="Genomic_DNA"/>
</dbReference>
<keyword evidence="1" id="KW-0732">Signal</keyword>
<name>A0A2S4HJC6_9GAMM</name>
<evidence type="ECO:0000259" key="2">
    <source>
        <dbReference type="Pfam" id="PF13590"/>
    </source>
</evidence>
<dbReference type="Gene3D" id="3.30.160.670">
    <property type="match status" value="1"/>
</dbReference>
<comment type="caution">
    <text evidence="3">The sequence shown here is derived from an EMBL/GenBank/DDBJ whole genome shotgun (WGS) entry which is preliminary data.</text>
</comment>
<protein>
    <recommendedName>
        <fullName evidence="2">DUF4136 domain-containing protein</fullName>
    </recommendedName>
</protein>
<feature type="signal peptide" evidence="1">
    <location>
        <begin position="1"/>
        <end position="21"/>
    </location>
</feature>